<evidence type="ECO:0000256" key="6">
    <source>
        <dbReference type="ARBA" id="ARBA00022989"/>
    </source>
</evidence>
<keyword evidence="7 8" id="KW-0472">Membrane</keyword>
<name>A0A9X0WK54_9GAMM</name>
<dbReference type="Proteomes" id="UP001138802">
    <property type="component" value="Unassembled WGS sequence"/>
</dbReference>
<evidence type="ECO:0000256" key="1">
    <source>
        <dbReference type="ARBA" id="ARBA00004651"/>
    </source>
</evidence>
<dbReference type="GO" id="GO:0055085">
    <property type="term" value="P:transmembrane transport"/>
    <property type="evidence" value="ECO:0007669"/>
    <property type="project" value="InterPro"/>
</dbReference>
<feature type="transmembrane region" description="Helical" evidence="8">
    <location>
        <begin position="122"/>
        <end position="144"/>
    </location>
</feature>
<dbReference type="RefSeq" id="WP_200388801.1">
    <property type="nucleotide sequence ID" value="NZ_NRSD01000018.1"/>
</dbReference>
<evidence type="ECO:0000256" key="7">
    <source>
        <dbReference type="ARBA" id="ARBA00023136"/>
    </source>
</evidence>
<accession>A0A9X0WK54</accession>
<protein>
    <submittedName>
        <fullName evidence="10">Putrescine ABC transporter permease PotH</fullName>
    </submittedName>
</protein>
<dbReference type="SUPFAM" id="SSF161098">
    <property type="entry name" value="MetI-like"/>
    <property type="match status" value="1"/>
</dbReference>
<sequence length="306" mass="34648">MSRSMQDQARSDRRLSRLINIGLPYVWLGLFFLLPFVIVLHISLAESTLAQPPYTALWHWLDRGLLQIEINLGNFLLVFEDDLYAWALWHSLQVAFVSTVLCLLLGYPMAYAIATSASRWRLILLMLIILPFWTSFLIRVYAWIGILQTNGLLNDLLLWLGLIETPLSILHTPTAVYIGVVYSYLPFMILPLYANLTRLDPILLEAAADLGCRPLRAFFRITVPLSLPGILAGSMLVFIPVVGEFVIPDLLGGPESLMLGKLLWTEFFSNTDWPLASALAIVLLGILVVPFVMMQRLQQRLEENRP</sequence>
<dbReference type="Pfam" id="PF00528">
    <property type="entry name" value="BPD_transp_1"/>
    <property type="match status" value="1"/>
</dbReference>
<evidence type="ECO:0000256" key="4">
    <source>
        <dbReference type="ARBA" id="ARBA00022475"/>
    </source>
</evidence>
<dbReference type="AlphaFoldDB" id="A0A9X0WK54"/>
<feature type="transmembrane region" description="Helical" evidence="8">
    <location>
        <begin position="273"/>
        <end position="293"/>
    </location>
</feature>
<dbReference type="CDD" id="cd06261">
    <property type="entry name" value="TM_PBP2"/>
    <property type="match status" value="1"/>
</dbReference>
<proteinExistence type="inferred from homology"/>
<dbReference type="GO" id="GO:0005886">
    <property type="term" value="C:plasma membrane"/>
    <property type="evidence" value="ECO:0007669"/>
    <property type="project" value="UniProtKB-SubCell"/>
</dbReference>
<dbReference type="Gene3D" id="1.10.3720.10">
    <property type="entry name" value="MetI-like"/>
    <property type="match status" value="1"/>
</dbReference>
<comment type="caution">
    <text evidence="10">The sequence shown here is derived from an EMBL/GenBank/DDBJ whole genome shotgun (WGS) entry which is preliminary data.</text>
</comment>
<evidence type="ECO:0000256" key="3">
    <source>
        <dbReference type="ARBA" id="ARBA00022448"/>
    </source>
</evidence>
<dbReference type="InterPro" id="IPR000515">
    <property type="entry name" value="MetI-like"/>
</dbReference>
<dbReference type="InterPro" id="IPR035906">
    <property type="entry name" value="MetI-like_sf"/>
</dbReference>
<feature type="transmembrane region" description="Helical" evidence="8">
    <location>
        <begin position="83"/>
        <end position="110"/>
    </location>
</feature>
<keyword evidence="3 8" id="KW-0813">Transport</keyword>
<reference evidence="10 11" key="1">
    <citation type="journal article" date="2020" name="Microorganisms">
        <title>Osmotic Adaptation and Compatible Solute Biosynthesis of Phototrophic Bacteria as Revealed from Genome Analyses.</title>
        <authorList>
            <person name="Imhoff J.F."/>
            <person name="Rahn T."/>
            <person name="Kunzel S."/>
            <person name="Keller A."/>
            <person name="Neulinger S.C."/>
        </authorList>
    </citation>
    <scope>NUCLEOTIDE SEQUENCE [LARGE SCALE GENOMIC DNA]</scope>
    <source>
        <strain evidence="10 11">DSM 21303</strain>
    </source>
</reference>
<keyword evidence="11" id="KW-1185">Reference proteome</keyword>
<keyword evidence="5 8" id="KW-0812">Transmembrane</keyword>
<keyword evidence="6 8" id="KW-1133">Transmembrane helix</keyword>
<evidence type="ECO:0000313" key="10">
    <source>
        <dbReference type="EMBL" id="MBK1645985.1"/>
    </source>
</evidence>
<keyword evidence="4" id="KW-1003">Cell membrane</keyword>
<dbReference type="PANTHER" id="PTHR42929">
    <property type="entry name" value="INNER MEMBRANE ABC TRANSPORTER PERMEASE PROTEIN YDCU-RELATED-RELATED"/>
    <property type="match status" value="1"/>
</dbReference>
<organism evidence="10 11">
    <name type="scientific">Thiocapsa imhoffii</name>
    <dbReference type="NCBI Taxonomy" id="382777"/>
    <lineage>
        <taxon>Bacteria</taxon>
        <taxon>Pseudomonadati</taxon>
        <taxon>Pseudomonadota</taxon>
        <taxon>Gammaproteobacteria</taxon>
        <taxon>Chromatiales</taxon>
        <taxon>Chromatiaceae</taxon>
        <taxon>Thiocapsa</taxon>
    </lineage>
</organism>
<dbReference type="PANTHER" id="PTHR42929:SF3">
    <property type="entry name" value="PUTRESCINE TRANSPORT SYSTEM PERMEASE PROTEIN POTH"/>
    <property type="match status" value="1"/>
</dbReference>
<comment type="similarity">
    <text evidence="2">Belongs to the binding-protein-dependent transport system permease family. CysTW subfamily.</text>
</comment>
<comment type="subcellular location">
    <subcellularLocation>
        <location evidence="1 8">Cell membrane</location>
        <topology evidence="1 8">Multi-pass membrane protein</topology>
    </subcellularLocation>
</comment>
<feature type="transmembrane region" description="Helical" evidence="8">
    <location>
        <begin position="175"/>
        <end position="196"/>
    </location>
</feature>
<evidence type="ECO:0000256" key="2">
    <source>
        <dbReference type="ARBA" id="ARBA00007069"/>
    </source>
</evidence>
<feature type="transmembrane region" description="Helical" evidence="8">
    <location>
        <begin position="217"/>
        <end position="242"/>
    </location>
</feature>
<evidence type="ECO:0000313" key="11">
    <source>
        <dbReference type="Proteomes" id="UP001138802"/>
    </source>
</evidence>
<evidence type="ECO:0000259" key="9">
    <source>
        <dbReference type="PROSITE" id="PS50928"/>
    </source>
</evidence>
<dbReference type="EMBL" id="NRSD01000018">
    <property type="protein sequence ID" value="MBK1645985.1"/>
    <property type="molecule type" value="Genomic_DNA"/>
</dbReference>
<dbReference type="PROSITE" id="PS50928">
    <property type="entry name" value="ABC_TM1"/>
    <property type="match status" value="1"/>
</dbReference>
<feature type="transmembrane region" description="Helical" evidence="8">
    <location>
        <begin position="21"/>
        <end position="44"/>
    </location>
</feature>
<feature type="domain" description="ABC transmembrane type-1" evidence="9">
    <location>
        <begin position="88"/>
        <end position="294"/>
    </location>
</feature>
<gene>
    <name evidence="10" type="ORF">CKO25_15275</name>
</gene>
<evidence type="ECO:0000256" key="5">
    <source>
        <dbReference type="ARBA" id="ARBA00022692"/>
    </source>
</evidence>
<evidence type="ECO:0000256" key="8">
    <source>
        <dbReference type="RuleBase" id="RU363032"/>
    </source>
</evidence>